<evidence type="ECO:0000256" key="1">
    <source>
        <dbReference type="ARBA" id="ARBA00004173"/>
    </source>
</evidence>
<name>A0AAV5AHG7_9AGAM</name>
<evidence type="ECO:0000313" key="7">
    <source>
        <dbReference type="EMBL" id="GJJ14069.1"/>
    </source>
</evidence>
<evidence type="ECO:0000256" key="5">
    <source>
        <dbReference type="ARBA" id="ARBA00023128"/>
    </source>
</evidence>
<comment type="subcellular location">
    <subcellularLocation>
        <location evidence="1">Mitochondrion</location>
    </subcellularLocation>
</comment>
<evidence type="ECO:0000256" key="2">
    <source>
        <dbReference type="ARBA" id="ARBA00005543"/>
    </source>
</evidence>
<dbReference type="GO" id="GO:0005739">
    <property type="term" value="C:mitochondrion"/>
    <property type="evidence" value="ECO:0007669"/>
    <property type="project" value="UniProtKB-SubCell"/>
</dbReference>
<gene>
    <name evidence="7" type="ORF">Clacol_008326</name>
</gene>
<evidence type="ECO:0000313" key="8">
    <source>
        <dbReference type="Proteomes" id="UP001050691"/>
    </source>
</evidence>
<evidence type="ECO:0000256" key="6">
    <source>
        <dbReference type="ARBA" id="ARBA00031849"/>
    </source>
</evidence>
<keyword evidence="5" id="KW-0496">Mitochondrion</keyword>
<comment type="caution">
    <text evidence="7">The sequence shown here is derived from an EMBL/GenBank/DDBJ whole genome shotgun (WGS) entry which is preliminary data.</text>
</comment>
<dbReference type="SUPFAM" id="SSF56112">
    <property type="entry name" value="Protein kinase-like (PK-like)"/>
    <property type="match status" value="1"/>
</dbReference>
<dbReference type="PANTHER" id="PTHR36091">
    <property type="entry name" value="ALTERED INHERITANCE OF MITOCHONDRIA PROTEIN 9, MITOCHONDRIAL"/>
    <property type="match status" value="1"/>
</dbReference>
<dbReference type="Proteomes" id="UP001050691">
    <property type="component" value="Unassembled WGS sequence"/>
</dbReference>
<reference evidence="7" key="1">
    <citation type="submission" date="2021-10" db="EMBL/GenBank/DDBJ databases">
        <title>De novo Genome Assembly of Clathrus columnatus (Basidiomycota, Fungi) Using Illumina and Nanopore Sequence Data.</title>
        <authorList>
            <person name="Ogiso-Tanaka E."/>
            <person name="Itagaki H."/>
            <person name="Hosoya T."/>
            <person name="Hosaka K."/>
        </authorList>
    </citation>
    <scope>NUCLEOTIDE SEQUENCE</scope>
    <source>
        <strain evidence="7">MO-923</strain>
    </source>
</reference>
<keyword evidence="4" id="KW-0809">Transit peptide</keyword>
<organism evidence="7 8">
    <name type="scientific">Clathrus columnatus</name>
    <dbReference type="NCBI Taxonomy" id="1419009"/>
    <lineage>
        <taxon>Eukaryota</taxon>
        <taxon>Fungi</taxon>
        <taxon>Dikarya</taxon>
        <taxon>Basidiomycota</taxon>
        <taxon>Agaricomycotina</taxon>
        <taxon>Agaricomycetes</taxon>
        <taxon>Phallomycetidae</taxon>
        <taxon>Phallales</taxon>
        <taxon>Clathraceae</taxon>
        <taxon>Clathrus</taxon>
    </lineage>
</organism>
<sequence>MKFIRRFSGLSHVSMGFEEKEKLFRIQLKGIVKECALRYVKFNVEGAQEMACRALGASRCTHFAKLMEGSYNKIFELKFDNGAEAILRIPCPVGGPPHWSTASEVATLEFVRQELGIPAPRALSWSSRANSPDNYLGTEYILMEKINGVDAITRWNSIQKAEASPLIKGLYGIDQKLGSLRFSCIGSLYFKEDVEGLPNARSLFSADAEVKEHLKQVGERYRIGPLADRHWWRGDRIEMSLDYGPCMFSSVLHDKRYVTSIYVGDGMASFLTASARNERIWIKYSRLRNGIRQRSLQPKEPEVHYRILELYETVVPYITPKYPFAEPILWHPDISLSNILVPNQGPASIAALIDWQGAFTGPYCSQAVFPAAFAYLGGLIDLGPGVRPPQLPADFESRPEKEQKKLRLHLKFAMRHKYYMFLMSRDPLRLAASQLPHMVALAMLPYWAVRSWSDGWTRMIGKWDTTLLDGQPCPIEFSKEEFRAISKRSDLYNAAVEALNTRLDAGGDGWVPNDHYQIAIGLLERARASWDETESGGPLPYEDGREANTVVGHQKLFQSESDTGKKDLSTDTSTAVALILQRLADSGSVSHTKLHNPLALFDRRRLNFQSQPVGFQTVRGLKPDPPINAANSVQLDI</sequence>
<dbReference type="EMBL" id="BPWL01000009">
    <property type="protein sequence ID" value="GJJ14069.1"/>
    <property type="molecule type" value="Genomic_DNA"/>
</dbReference>
<evidence type="ECO:0000256" key="4">
    <source>
        <dbReference type="ARBA" id="ARBA00022946"/>
    </source>
</evidence>
<evidence type="ECO:0000256" key="3">
    <source>
        <dbReference type="ARBA" id="ARBA00016197"/>
    </source>
</evidence>
<dbReference type="PANTHER" id="PTHR36091:SF1">
    <property type="entry name" value="ALTERED INHERITANCE OF MITOCHONDRIA PROTEIN 9, MITOCHONDRIAL"/>
    <property type="match status" value="1"/>
</dbReference>
<dbReference type="InterPro" id="IPR011009">
    <property type="entry name" value="Kinase-like_dom_sf"/>
</dbReference>
<accession>A0AAV5AHG7</accession>
<keyword evidence="8" id="KW-1185">Reference proteome</keyword>
<dbReference type="AlphaFoldDB" id="A0AAV5AHG7"/>
<proteinExistence type="inferred from homology"/>
<dbReference type="InterPro" id="IPR051035">
    <property type="entry name" value="Mito_inheritance_9"/>
</dbReference>
<comment type="similarity">
    <text evidence="2">Belongs to the AIM9 family.</text>
</comment>
<protein>
    <recommendedName>
        <fullName evidence="3">Altered inheritance of mitochondria protein 9, mitochondrial</fullName>
    </recommendedName>
    <alternativeName>
        <fullName evidence="6">Found in mitochondrial proteome protein 29</fullName>
    </alternativeName>
</protein>